<reference evidence="1 2" key="1">
    <citation type="submission" date="2015-12" db="EMBL/GenBank/DDBJ databases">
        <title>Bacillus cereus Group isolate.</title>
        <authorList>
            <person name="Kovac J."/>
        </authorList>
    </citation>
    <scope>NUCLEOTIDE SEQUENCE [LARGE SCALE GENOMIC DNA]</scope>
    <source>
        <strain evidence="1 2">FSL W8-0275</strain>
    </source>
</reference>
<dbReference type="EMBL" id="LOMT01000002">
    <property type="protein sequence ID" value="KXY04240.1"/>
    <property type="molecule type" value="Genomic_DNA"/>
</dbReference>
<comment type="caution">
    <text evidence="1">The sequence shown here is derived from an EMBL/GenBank/DDBJ whole genome shotgun (WGS) entry which is preliminary data.</text>
</comment>
<accession>A0A150B7U6</accession>
<evidence type="ECO:0000313" key="1">
    <source>
        <dbReference type="EMBL" id="KXY04240.1"/>
    </source>
</evidence>
<dbReference type="Proteomes" id="UP000075591">
    <property type="component" value="Unassembled WGS sequence"/>
</dbReference>
<proteinExistence type="predicted"/>
<name>A0A150B7U6_BACCE</name>
<sequence>MNITLRLPNWRTTDLGRWDTLEDYLHFIVRSVQYTQGDDKELLLQKIDELHHYLERTLGRSDHTLVMLQLNYPDVYHQLVQKRWRMSYLGDKVPYDVDGTLTKEHLPDGTSLIYRKLGNRPAPF</sequence>
<gene>
    <name evidence="1" type="ORF">AT274_07730</name>
</gene>
<organism evidence="1 2">
    <name type="scientific">Bacillus cereus</name>
    <dbReference type="NCBI Taxonomy" id="1396"/>
    <lineage>
        <taxon>Bacteria</taxon>
        <taxon>Bacillati</taxon>
        <taxon>Bacillota</taxon>
        <taxon>Bacilli</taxon>
        <taxon>Bacillales</taxon>
        <taxon>Bacillaceae</taxon>
        <taxon>Bacillus</taxon>
        <taxon>Bacillus cereus group</taxon>
    </lineage>
</organism>
<evidence type="ECO:0000313" key="2">
    <source>
        <dbReference type="Proteomes" id="UP000075591"/>
    </source>
</evidence>
<protein>
    <submittedName>
        <fullName evidence="1">Uncharacterized protein</fullName>
    </submittedName>
</protein>
<dbReference type="AlphaFoldDB" id="A0A150B7U6"/>